<reference evidence="1 2" key="1">
    <citation type="journal article" date="2012" name="Genome Biol.">
        <title>Genome and low-iron response of an oceanic diatom adapted to chronic iron limitation.</title>
        <authorList>
            <person name="Lommer M."/>
            <person name="Specht M."/>
            <person name="Roy A.S."/>
            <person name="Kraemer L."/>
            <person name="Andreson R."/>
            <person name="Gutowska M.A."/>
            <person name="Wolf J."/>
            <person name="Bergner S.V."/>
            <person name="Schilhabel M.B."/>
            <person name="Klostermeier U.C."/>
            <person name="Beiko R.G."/>
            <person name="Rosenstiel P."/>
            <person name="Hippler M."/>
            <person name="Laroche J."/>
        </authorList>
    </citation>
    <scope>NUCLEOTIDE SEQUENCE [LARGE SCALE GENOMIC DNA]</scope>
    <source>
        <strain evidence="1 2">CCMP1005</strain>
    </source>
</reference>
<protein>
    <submittedName>
        <fullName evidence="1">Uncharacterized protein</fullName>
    </submittedName>
</protein>
<evidence type="ECO:0000313" key="2">
    <source>
        <dbReference type="Proteomes" id="UP000266841"/>
    </source>
</evidence>
<dbReference type="AlphaFoldDB" id="K0SIF2"/>
<evidence type="ECO:0000313" key="1">
    <source>
        <dbReference type="EMBL" id="EJK64704.1"/>
    </source>
</evidence>
<gene>
    <name evidence="1" type="ORF">THAOC_14534</name>
</gene>
<proteinExistence type="predicted"/>
<comment type="caution">
    <text evidence="1">The sequence shown here is derived from an EMBL/GenBank/DDBJ whole genome shotgun (WGS) entry which is preliminary data.</text>
</comment>
<accession>K0SIF2</accession>
<keyword evidence="2" id="KW-1185">Reference proteome</keyword>
<name>K0SIF2_THAOC</name>
<dbReference type="Proteomes" id="UP000266841">
    <property type="component" value="Unassembled WGS sequence"/>
</dbReference>
<organism evidence="1 2">
    <name type="scientific">Thalassiosira oceanica</name>
    <name type="common">Marine diatom</name>
    <dbReference type="NCBI Taxonomy" id="159749"/>
    <lineage>
        <taxon>Eukaryota</taxon>
        <taxon>Sar</taxon>
        <taxon>Stramenopiles</taxon>
        <taxon>Ochrophyta</taxon>
        <taxon>Bacillariophyta</taxon>
        <taxon>Coscinodiscophyceae</taxon>
        <taxon>Thalassiosirophycidae</taxon>
        <taxon>Thalassiosirales</taxon>
        <taxon>Thalassiosiraceae</taxon>
        <taxon>Thalassiosira</taxon>
    </lineage>
</organism>
<sequence>MFCDWLASDFSANFPALTQANDLRENSLYDTRICAQICALFQRRGTHGVAVDLKASPWSLGAFAERLQHPVGLGRLGRHNDDRESRAPPWPPLAYSDGSTAAVIYQTSRCNGKFAHHRTSPAYRGLGAVDNVISIEAGGWLLKLDVVSNQVPAASAACPSGAIYTSFQPDICAGLLSGISAAPLSVGLPSEFGFADQMTPLPG</sequence>
<dbReference type="EMBL" id="AGNL01016968">
    <property type="protein sequence ID" value="EJK64704.1"/>
    <property type="molecule type" value="Genomic_DNA"/>
</dbReference>